<dbReference type="EMBL" id="CAAALY010035146">
    <property type="protein sequence ID" value="VEL17987.1"/>
    <property type="molecule type" value="Genomic_DNA"/>
</dbReference>
<dbReference type="GO" id="GO:0043529">
    <property type="term" value="C:GET complex"/>
    <property type="evidence" value="ECO:0007669"/>
    <property type="project" value="TreeGrafter"/>
</dbReference>
<keyword evidence="4" id="KW-1185">Reference proteome</keyword>
<dbReference type="AlphaFoldDB" id="A0A3S5A900"/>
<evidence type="ECO:0000256" key="1">
    <source>
        <dbReference type="ARBA" id="ARBA00011040"/>
    </source>
</evidence>
<dbReference type="Gene3D" id="3.40.50.300">
    <property type="entry name" value="P-loop containing nucleotide triphosphate hydrolases"/>
    <property type="match status" value="1"/>
</dbReference>
<evidence type="ECO:0000313" key="4">
    <source>
        <dbReference type="Proteomes" id="UP000784294"/>
    </source>
</evidence>
<dbReference type="PANTHER" id="PTHR10803:SF3">
    <property type="entry name" value="ATPASE GET3"/>
    <property type="match status" value="1"/>
</dbReference>
<sequence length="171" mass="20068">MPYILQFAPFLTQIMSFLGVNSMQEIDVASMLESYLPVVRKITEQFKDPSKTTFVCVCIPEFLSMYETERLVQELTAQEIDVHNIIINQLLFPKPILDAEGNPIPEHIDDEPRSSCRMCLARERIQTKYLGQILELYEDMHVMQLPLLEEEVRGFDQVRNFSEHLMKPFRR</sequence>
<dbReference type="PANTHER" id="PTHR10803">
    <property type="entry name" value="ARSENICAL PUMP-DRIVING ATPASE ARSENITE-TRANSLOCATING ATPASE"/>
    <property type="match status" value="1"/>
</dbReference>
<dbReference type="InterPro" id="IPR025723">
    <property type="entry name" value="ArsA/GET3_ATPase-like"/>
</dbReference>
<dbReference type="GO" id="GO:0071816">
    <property type="term" value="P:tail-anchored membrane protein insertion into ER membrane"/>
    <property type="evidence" value="ECO:0007669"/>
    <property type="project" value="TreeGrafter"/>
</dbReference>
<accession>A0A3S5A900</accession>
<dbReference type="Pfam" id="PF02374">
    <property type="entry name" value="ArsA_ATPase"/>
    <property type="match status" value="1"/>
</dbReference>
<gene>
    <name evidence="3" type="ORF">PXEA_LOCUS11427</name>
</gene>
<dbReference type="InterPro" id="IPR016300">
    <property type="entry name" value="ATPase_ArsA/GET3"/>
</dbReference>
<reference evidence="3" key="1">
    <citation type="submission" date="2018-11" db="EMBL/GenBank/DDBJ databases">
        <authorList>
            <consortium name="Pathogen Informatics"/>
        </authorList>
    </citation>
    <scope>NUCLEOTIDE SEQUENCE</scope>
</reference>
<dbReference type="CDD" id="cd02035">
    <property type="entry name" value="ArsA"/>
    <property type="match status" value="1"/>
</dbReference>
<dbReference type="GO" id="GO:0005524">
    <property type="term" value="F:ATP binding"/>
    <property type="evidence" value="ECO:0007669"/>
    <property type="project" value="InterPro"/>
</dbReference>
<comment type="similarity">
    <text evidence="1">Belongs to the arsA ATPase family.</text>
</comment>
<dbReference type="OrthoDB" id="1770at2759"/>
<proteinExistence type="inferred from homology"/>
<evidence type="ECO:0000313" key="3">
    <source>
        <dbReference type="EMBL" id="VEL17987.1"/>
    </source>
</evidence>
<name>A0A3S5A900_9PLAT</name>
<dbReference type="SUPFAM" id="SSF52540">
    <property type="entry name" value="P-loop containing nucleoside triphosphate hydrolases"/>
    <property type="match status" value="1"/>
</dbReference>
<dbReference type="Proteomes" id="UP000784294">
    <property type="component" value="Unassembled WGS sequence"/>
</dbReference>
<comment type="caution">
    <text evidence="3">The sequence shown here is derived from an EMBL/GenBank/DDBJ whole genome shotgun (WGS) entry which is preliminary data.</text>
</comment>
<dbReference type="GO" id="GO:0016887">
    <property type="term" value="F:ATP hydrolysis activity"/>
    <property type="evidence" value="ECO:0007669"/>
    <property type="project" value="InterPro"/>
</dbReference>
<protein>
    <recommendedName>
        <fullName evidence="2">ArsA/GET3 Anion-transporting ATPase-like domain-containing protein</fullName>
    </recommendedName>
</protein>
<dbReference type="InterPro" id="IPR027417">
    <property type="entry name" value="P-loop_NTPase"/>
</dbReference>
<organism evidence="3 4">
    <name type="scientific">Protopolystoma xenopodis</name>
    <dbReference type="NCBI Taxonomy" id="117903"/>
    <lineage>
        <taxon>Eukaryota</taxon>
        <taxon>Metazoa</taxon>
        <taxon>Spiralia</taxon>
        <taxon>Lophotrochozoa</taxon>
        <taxon>Platyhelminthes</taxon>
        <taxon>Monogenea</taxon>
        <taxon>Polyopisthocotylea</taxon>
        <taxon>Polystomatidea</taxon>
        <taxon>Polystomatidae</taxon>
        <taxon>Protopolystoma</taxon>
    </lineage>
</organism>
<feature type="domain" description="ArsA/GET3 Anion-transporting ATPase-like" evidence="2">
    <location>
        <begin position="6"/>
        <end position="166"/>
    </location>
</feature>
<evidence type="ECO:0000259" key="2">
    <source>
        <dbReference type="Pfam" id="PF02374"/>
    </source>
</evidence>